<accession>A0A242JVA0</accession>
<dbReference type="Pfam" id="PF04854">
    <property type="entry name" value="DUF624"/>
    <property type="match status" value="1"/>
</dbReference>
<comment type="caution">
    <text evidence="2">The sequence shown here is derived from an EMBL/GenBank/DDBJ whole genome shotgun (WGS) entry which is preliminary data.</text>
</comment>
<proteinExistence type="predicted"/>
<dbReference type="InterPro" id="IPR006938">
    <property type="entry name" value="DUF624"/>
</dbReference>
<dbReference type="EMBL" id="NGMO01000005">
    <property type="protein sequence ID" value="OTP06826.1"/>
    <property type="molecule type" value="Genomic_DNA"/>
</dbReference>
<feature type="transmembrane region" description="Helical" evidence="1">
    <location>
        <begin position="190"/>
        <end position="207"/>
    </location>
</feature>
<organism evidence="2 3">
    <name type="scientific">Candidatus Enterococcus wittei</name>
    <dbReference type="NCBI Taxonomy" id="1987383"/>
    <lineage>
        <taxon>Bacteria</taxon>
        <taxon>Bacillati</taxon>
        <taxon>Bacillota</taxon>
        <taxon>Bacilli</taxon>
        <taxon>Lactobacillales</taxon>
        <taxon>Enterococcaceae</taxon>
        <taxon>Enterococcus</taxon>
    </lineage>
</organism>
<sequence>MFAVICIMREDTRKFGGDYVLGRALETLFIRIWVVMKLTLYFWVFTVIGGVVFGVGPAWKTINELFYHYGFEYKEITFKCGWQLFKKDFLRGSLLFGTFLLSILVLSYNLYLSVQIQGMLFLVIDFILLFGLFYAYTVYQYSMILDSEYRLSLINLLKLSLISSFSSFSTFLKIVIGNSAILWVTWNYKGLILFGLIGLLTVWNGLITKKWREELDTQLESYE</sequence>
<dbReference type="STRING" id="1987383.A5844_002500"/>
<keyword evidence="1" id="KW-0472">Membrane</keyword>
<reference evidence="2 3" key="1">
    <citation type="submission" date="2017-05" db="EMBL/GenBank/DDBJ databases">
        <title>The Genome Sequence of Enterococcus sp. 10A9_DIV0425.</title>
        <authorList>
            <consortium name="The Broad Institute Genomics Platform"/>
            <consortium name="The Broad Institute Genomic Center for Infectious Diseases"/>
            <person name="Earl A."/>
            <person name="Manson A."/>
            <person name="Schwartman J."/>
            <person name="Gilmore M."/>
            <person name="Abouelleil A."/>
            <person name="Cao P."/>
            <person name="Chapman S."/>
            <person name="Cusick C."/>
            <person name="Shea T."/>
            <person name="Young S."/>
            <person name="Neafsey D."/>
            <person name="Nusbaum C."/>
            <person name="Birren B."/>
        </authorList>
    </citation>
    <scope>NUCLEOTIDE SEQUENCE [LARGE SCALE GENOMIC DNA]</scope>
    <source>
        <strain evidence="2 3">10A9_DIV0425</strain>
    </source>
</reference>
<evidence type="ECO:0000256" key="1">
    <source>
        <dbReference type="SAM" id="Phobius"/>
    </source>
</evidence>
<feature type="transmembrane region" description="Helical" evidence="1">
    <location>
        <begin position="40"/>
        <end position="59"/>
    </location>
</feature>
<evidence type="ECO:0000313" key="2">
    <source>
        <dbReference type="EMBL" id="OTP06826.1"/>
    </source>
</evidence>
<evidence type="ECO:0008006" key="4">
    <source>
        <dbReference type="Google" id="ProtNLM"/>
    </source>
</evidence>
<keyword evidence="1" id="KW-0812">Transmembrane</keyword>
<feature type="transmembrane region" description="Helical" evidence="1">
    <location>
        <begin position="94"/>
        <end position="112"/>
    </location>
</feature>
<protein>
    <recommendedName>
        <fullName evidence="4">DUF624 domain-containing protein</fullName>
    </recommendedName>
</protein>
<feature type="transmembrane region" description="Helical" evidence="1">
    <location>
        <begin position="118"/>
        <end position="139"/>
    </location>
</feature>
<dbReference type="Proteomes" id="UP000194933">
    <property type="component" value="Unassembled WGS sequence"/>
</dbReference>
<feature type="transmembrane region" description="Helical" evidence="1">
    <location>
        <begin position="159"/>
        <end position="184"/>
    </location>
</feature>
<keyword evidence="3" id="KW-1185">Reference proteome</keyword>
<dbReference type="AlphaFoldDB" id="A0A242JVA0"/>
<evidence type="ECO:0000313" key="3">
    <source>
        <dbReference type="Proteomes" id="UP000194933"/>
    </source>
</evidence>
<gene>
    <name evidence="2" type="ORF">A5844_002500</name>
</gene>
<name>A0A242JVA0_9ENTE</name>
<keyword evidence="1" id="KW-1133">Transmembrane helix</keyword>